<reference evidence="2" key="1">
    <citation type="submission" date="2014-04" db="EMBL/GenBank/DDBJ databases">
        <title>Evolutionary Origins and Diversification of the Mycorrhizal Mutualists.</title>
        <authorList>
            <consortium name="DOE Joint Genome Institute"/>
            <consortium name="Mycorrhizal Genomics Consortium"/>
            <person name="Kohler A."/>
            <person name="Kuo A."/>
            <person name="Nagy L.G."/>
            <person name="Floudas D."/>
            <person name="Copeland A."/>
            <person name="Barry K.W."/>
            <person name="Cichocki N."/>
            <person name="Veneault-Fourrey C."/>
            <person name="LaButti K."/>
            <person name="Lindquist E.A."/>
            <person name="Lipzen A."/>
            <person name="Lundell T."/>
            <person name="Morin E."/>
            <person name="Murat C."/>
            <person name="Riley R."/>
            <person name="Ohm R."/>
            <person name="Sun H."/>
            <person name="Tunlid A."/>
            <person name="Henrissat B."/>
            <person name="Grigoriev I.V."/>
            <person name="Hibbett D.S."/>
            <person name="Martin F."/>
        </authorList>
    </citation>
    <scope>NUCLEOTIDE SEQUENCE [LARGE SCALE GENOMIC DNA]</scope>
    <source>
        <strain evidence="2">FD-334 SS-4</strain>
    </source>
</reference>
<organism evidence="1 2">
    <name type="scientific">Hypholoma sublateritium (strain FD-334 SS-4)</name>
    <dbReference type="NCBI Taxonomy" id="945553"/>
    <lineage>
        <taxon>Eukaryota</taxon>
        <taxon>Fungi</taxon>
        <taxon>Dikarya</taxon>
        <taxon>Basidiomycota</taxon>
        <taxon>Agaricomycotina</taxon>
        <taxon>Agaricomycetes</taxon>
        <taxon>Agaricomycetidae</taxon>
        <taxon>Agaricales</taxon>
        <taxon>Agaricineae</taxon>
        <taxon>Strophariaceae</taxon>
        <taxon>Hypholoma</taxon>
    </lineage>
</organism>
<keyword evidence="2" id="KW-1185">Reference proteome</keyword>
<sequence>MPSTRVQPLSPSQTKKSTLFIRARVYSSNQTRPSWRLVPTQLLPKRQAQLGRSKNLRYPWVEGLFNNRQLQPYIHDTVITVNRNGSEHKFVVFCQNHLHLPSNAAVGGRWRGNIVVMKIGTADTGVVNMPLQESLLVDDVIVNGFVALVKQQTPFRFPKNLVF</sequence>
<name>A0A0D2N5T5_HYPSF</name>
<evidence type="ECO:0000313" key="2">
    <source>
        <dbReference type="Proteomes" id="UP000054270"/>
    </source>
</evidence>
<protein>
    <submittedName>
        <fullName evidence="1">Uncharacterized protein</fullName>
    </submittedName>
</protein>
<dbReference type="STRING" id="945553.A0A0D2N5T5"/>
<proteinExistence type="predicted"/>
<evidence type="ECO:0000313" key="1">
    <source>
        <dbReference type="EMBL" id="KJA14544.1"/>
    </source>
</evidence>
<gene>
    <name evidence="1" type="ORF">HYPSUDRAFT_208624</name>
</gene>
<accession>A0A0D2N5T5</accession>
<dbReference type="EMBL" id="KN817675">
    <property type="protein sequence ID" value="KJA14544.1"/>
    <property type="molecule type" value="Genomic_DNA"/>
</dbReference>
<dbReference type="OrthoDB" id="2916406at2759"/>
<dbReference type="AlphaFoldDB" id="A0A0D2N5T5"/>
<dbReference type="Proteomes" id="UP000054270">
    <property type="component" value="Unassembled WGS sequence"/>
</dbReference>